<evidence type="ECO:0000313" key="7">
    <source>
        <dbReference type="Proteomes" id="UP001557470"/>
    </source>
</evidence>
<gene>
    <name evidence="6" type="ORF">UPYG_G00160800</name>
</gene>
<reference evidence="6 7" key="1">
    <citation type="submission" date="2024-06" db="EMBL/GenBank/DDBJ databases">
        <authorList>
            <person name="Pan Q."/>
            <person name="Wen M."/>
            <person name="Jouanno E."/>
            <person name="Zahm M."/>
            <person name="Klopp C."/>
            <person name="Cabau C."/>
            <person name="Louis A."/>
            <person name="Berthelot C."/>
            <person name="Parey E."/>
            <person name="Roest Crollius H."/>
            <person name="Montfort J."/>
            <person name="Robinson-Rechavi M."/>
            <person name="Bouchez O."/>
            <person name="Lampietro C."/>
            <person name="Lopez Roques C."/>
            <person name="Donnadieu C."/>
            <person name="Postlethwait J."/>
            <person name="Bobe J."/>
            <person name="Verreycken H."/>
            <person name="Guiguen Y."/>
        </authorList>
    </citation>
    <scope>NUCLEOTIDE SEQUENCE [LARGE SCALE GENOMIC DNA]</scope>
    <source>
        <strain evidence="6">Up_M1</strain>
        <tissue evidence="6">Testis</tissue>
    </source>
</reference>
<keyword evidence="7" id="KW-1185">Reference proteome</keyword>
<dbReference type="PANTHER" id="PTHR11311">
    <property type="entry name" value="SPONDIN"/>
    <property type="match status" value="1"/>
</dbReference>
<evidence type="ECO:0000256" key="1">
    <source>
        <dbReference type="ARBA" id="ARBA00022729"/>
    </source>
</evidence>
<dbReference type="InterPro" id="IPR044004">
    <property type="entry name" value="TSP1_spondin_dom"/>
</dbReference>
<evidence type="ECO:0000256" key="4">
    <source>
        <dbReference type="SAM" id="MobiDB-lite"/>
    </source>
</evidence>
<dbReference type="SUPFAM" id="SSF82895">
    <property type="entry name" value="TSP-1 type 1 repeat"/>
    <property type="match status" value="4"/>
</dbReference>
<dbReference type="AlphaFoldDB" id="A0ABD0WZ78"/>
<dbReference type="FunFam" id="2.20.100.10:FF:000027">
    <property type="entry name" value="Thrombospondin type 1 domain containing 7A"/>
    <property type="match status" value="1"/>
</dbReference>
<dbReference type="PROSITE" id="PS50092">
    <property type="entry name" value="TSP1"/>
    <property type="match status" value="5"/>
</dbReference>
<dbReference type="InterPro" id="IPR036383">
    <property type="entry name" value="TSP1_rpt_sf"/>
</dbReference>
<dbReference type="InterPro" id="IPR000884">
    <property type="entry name" value="TSP1_rpt"/>
</dbReference>
<keyword evidence="1" id="KW-0732">Signal</keyword>
<comment type="caution">
    <text evidence="6">The sequence shown here is derived from an EMBL/GenBank/DDBJ whole genome shotgun (WGS) entry which is preliminary data.</text>
</comment>
<dbReference type="FunFam" id="2.20.100.10:FF:000014">
    <property type="entry name" value="Thrombospondin type 1 domain containing 7A"/>
    <property type="match status" value="1"/>
</dbReference>
<dbReference type="FunFam" id="2.20.100.10:FF:000050">
    <property type="entry name" value="Thrombospondin type 1 domain containing 7B"/>
    <property type="match status" value="1"/>
</dbReference>
<evidence type="ECO:0000313" key="6">
    <source>
        <dbReference type="EMBL" id="KAL0985705.1"/>
    </source>
</evidence>
<dbReference type="FunFam" id="2.20.100.10:FF:000015">
    <property type="entry name" value="Thrombospondin, type I, domain containing 7A"/>
    <property type="match status" value="1"/>
</dbReference>
<keyword evidence="2" id="KW-1015">Disulfide bond</keyword>
<feature type="domain" description="Spondin-like TSP1" evidence="5">
    <location>
        <begin position="187"/>
        <end position="245"/>
    </location>
</feature>
<name>A0ABD0WZ78_UMBPY</name>
<evidence type="ECO:0000256" key="3">
    <source>
        <dbReference type="ARBA" id="ARBA00023180"/>
    </source>
</evidence>
<sequence>MVQDEVRNLEEEGRRAKSIELATQGEKVFSGHCPDPPPSTALLCELACPGDCVVCAWSTWSSCSMSCSTKTSVGRQSRSRTILAYPGEAGKPCPAAPALEDWRPCNDQPCIVFYWEALSWGPCIEDSSNSLNRTILGNGTSSCAVGVQNRNVVCIKMNVGHVINKRCLDSARPDGIRPCLLPCRTDCIVTPFSEWTTCPVSCLPAKTTAPTQSRYRTVIQRSAYGGQECPDTLYEERDCESMPPCPSYRWQTHRWQLCTLMPASLHQGMEGPGESCGEGLETRGLSCVGEEEEQVDMVFCLQRGVYMPPRTRPCRVPCKDDCTFTSWSQFSECSGCGSLRSRNRSLTGRSKTRVRCLRKDLHPLLETEACPCDDFLSQPVGNWSSCILPLTPGSPQGWRQTGPREQKECGRGRRYQAVACVDWQGQLVRPSFCSASGYLVETCQVPCPLDCKLSEWSSWSPCSASCGGGLKIRSKWLKEKAFNGGRPCPKLDLKNQVYEAVPCRSACRQSQWLVGSWSGCSINTVNELPGCGDGLQRRTVRCVWHSASGHRSTEDQVVSRDSSEDPVDSLDSSLCNQEEPMPIRAQTCYLPCPDDCVMSPWSLWSSCPLSCDPSTFRRRSRHVVRLPSSRGSCPEQLQTEICVLNSNCFSFQYNVSVAVTSSAVGEVPRAGICLGARSSPFPPLLLAFSHSPAPQQCAQKPARALSPLLMPTLYRLPRHPH</sequence>
<evidence type="ECO:0000259" key="5">
    <source>
        <dbReference type="Pfam" id="PF19028"/>
    </source>
</evidence>
<feature type="region of interest" description="Disordered" evidence="4">
    <location>
        <begin position="553"/>
        <end position="575"/>
    </location>
</feature>
<evidence type="ECO:0000256" key="2">
    <source>
        <dbReference type="ARBA" id="ARBA00023157"/>
    </source>
</evidence>
<accession>A0ABD0WZ78</accession>
<dbReference type="Pfam" id="PF00090">
    <property type="entry name" value="TSP_1"/>
    <property type="match status" value="1"/>
</dbReference>
<dbReference type="EMBL" id="JAGEUA010000004">
    <property type="protein sequence ID" value="KAL0985705.1"/>
    <property type="molecule type" value="Genomic_DNA"/>
</dbReference>
<protein>
    <recommendedName>
        <fullName evidence="5">Spondin-like TSP1 domain-containing protein</fullName>
    </recommendedName>
</protein>
<dbReference type="Pfam" id="PF19028">
    <property type="entry name" value="TSP1_spondin"/>
    <property type="match status" value="3"/>
</dbReference>
<dbReference type="InterPro" id="IPR051418">
    <property type="entry name" value="Spondin/Thrombospondin_T1"/>
</dbReference>
<dbReference type="SMART" id="SM00209">
    <property type="entry name" value="TSP1"/>
    <property type="match status" value="5"/>
</dbReference>
<feature type="domain" description="Spondin-like TSP1" evidence="5">
    <location>
        <begin position="451"/>
        <end position="496"/>
    </location>
</feature>
<dbReference type="PANTHER" id="PTHR11311:SF7">
    <property type="entry name" value="THROMBOSPONDIN TYPE-1 DOMAIN-CONTAINING PROTEIN 7B"/>
    <property type="match status" value="1"/>
</dbReference>
<keyword evidence="3" id="KW-0325">Glycoprotein</keyword>
<feature type="compositionally biased region" description="Basic and acidic residues" evidence="4">
    <location>
        <begin position="553"/>
        <end position="563"/>
    </location>
</feature>
<proteinExistence type="predicted"/>
<dbReference type="Gene3D" id="2.20.100.10">
    <property type="entry name" value="Thrombospondin type-1 (TSP1) repeat"/>
    <property type="match status" value="4"/>
</dbReference>
<feature type="domain" description="Spondin-like TSP1" evidence="5">
    <location>
        <begin position="52"/>
        <end position="110"/>
    </location>
</feature>
<organism evidence="6 7">
    <name type="scientific">Umbra pygmaea</name>
    <name type="common">Eastern mudminnow</name>
    <dbReference type="NCBI Taxonomy" id="75934"/>
    <lineage>
        <taxon>Eukaryota</taxon>
        <taxon>Metazoa</taxon>
        <taxon>Chordata</taxon>
        <taxon>Craniata</taxon>
        <taxon>Vertebrata</taxon>
        <taxon>Euteleostomi</taxon>
        <taxon>Actinopterygii</taxon>
        <taxon>Neopterygii</taxon>
        <taxon>Teleostei</taxon>
        <taxon>Protacanthopterygii</taxon>
        <taxon>Esociformes</taxon>
        <taxon>Umbridae</taxon>
        <taxon>Umbra</taxon>
    </lineage>
</organism>
<dbReference type="Proteomes" id="UP001557470">
    <property type="component" value="Unassembled WGS sequence"/>
</dbReference>